<dbReference type="InterPro" id="IPR051681">
    <property type="entry name" value="Ser/Thr_Kinases-Pseudokinases"/>
</dbReference>
<dbReference type="SUPFAM" id="SSF56112">
    <property type="entry name" value="Protein kinase-like (PK-like)"/>
    <property type="match status" value="1"/>
</dbReference>
<dbReference type="InterPro" id="IPR008271">
    <property type="entry name" value="Ser/Thr_kinase_AS"/>
</dbReference>
<feature type="compositionally biased region" description="Polar residues" evidence="1">
    <location>
        <begin position="599"/>
        <end position="608"/>
    </location>
</feature>
<dbReference type="Proteomes" id="UP000250043">
    <property type="component" value="Unassembled WGS sequence"/>
</dbReference>
<sequence length="608" mass="68210">MTGTSSSAEVLSTPVDVISSSSRSKSRLQNLGKKMFPARARTLLERGEAYQVDTHKLLEEDWEGFAREHQDRLRGEYNRLQKEGLKLKSRGRVLSFLFRGQEFQWNLDTERLRSKTTITSFQVRIDKARRVKTDSQDPIDLISAQISDQNIDHSTAHASSYVDADDQGLNAQAIAQTASDNTSRTAPPRAVTYAKLSTDLRLTDSVDQETLECMLEHYIDTVAHREGRIQLLAATGSAAQGVVDIIDTCIFYGIQQQEKLSFLRRQSIQLVRALCRDNGIYPLSALLNPDEVQKIGEKEVASGSFGIVWEGTYGDRPVALKEIPGVDVDKNSEELKKFCKEAAVWKYLQHENITRFYGVCVDRTPVCLVSAWMTNGTIIDYLERNHAANRLDLVRDGGMHWAVADLTSFKIAGVVNGLVYMHELGIVHGDLKGDNILVNENGIASLADFGLSAFSHDEQSRTISATSHKEGTLRYSAPEVQDWSGINGPSFESDVYSFAMTTWEIFTGRRPYFDIKKPGPLYVIVVMDKIRPQRPRQATGLGLYDEIWSVMERCWTHEPQDRPPMTSVRVELKTIRAQHDPESLETPASWPLQTPPTPTSRDAASTQP</sequence>
<dbReference type="GO" id="GO:0004674">
    <property type="term" value="F:protein serine/threonine kinase activity"/>
    <property type="evidence" value="ECO:0007669"/>
    <property type="project" value="TreeGrafter"/>
</dbReference>
<keyword evidence="3" id="KW-0808">Transferase</keyword>
<evidence type="ECO:0000313" key="4">
    <source>
        <dbReference type="Proteomes" id="UP000250043"/>
    </source>
</evidence>
<evidence type="ECO:0000259" key="2">
    <source>
        <dbReference type="PROSITE" id="PS50011"/>
    </source>
</evidence>
<evidence type="ECO:0000256" key="1">
    <source>
        <dbReference type="SAM" id="MobiDB-lite"/>
    </source>
</evidence>
<dbReference type="Gene3D" id="1.10.510.10">
    <property type="entry name" value="Transferase(Phosphotransferase) domain 1"/>
    <property type="match status" value="1"/>
</dbReference>
<keyword evidence="3" id="KW-0418">Kinase</keyword>
<proteinExistence type="predicted"/>
<name>A0A8E2DIL0_9APHY</name>
<protein>
    <submittedName>
        <fullName evidence="3">Kinase-like protein</fullName>
    </submittedName>
</protein>
<evidence type="ECO:0000313" key="3">
    <source>
        <dbReference type="EMBL" id="OCH88106.1"/>
    </source>
</evidence>
<dbReference type="InterPro" id="IPR011009">
    <property type="entry name" value="Kinase-like_dom_sf"/>
</dbReference>
<keyword evidence="4" id="KW-1185">Reference proteome</keyword>
<dbReference type="PROSITE" id="PS00108">
    <property type="entry name" value="PROTEIN_KINASE_ST"/>
    <property type="match status" value="1"/>
</dbReference>
<dbReference type="InterPro" id="IPR000719">
    <property type="entry name" value="Prot_kinase_dom"/>
</dbReference>
<accession>A0A8E2DIL0</accession>
<feature type="region of interest" description="Disordered" evidence="1">
    <location>
        <begin position="574"/>
        <end position="608"/>
    </location>
</feature>
<dbReference type="GO" id="GO:0005524">
    <property type="term" value="F:ATP binding"/>
    <property type="evidence" value="ECO:0007669"/>
    <property type="project" value="InterPro"/>
</dbReference>
<dbReference type="PANTHER" id="PTHR44329">
    <property type="entry name" value="SERINE/THREONINE-PROTEIN KINASE TNNI3K-RELATED"/>
    <property type="match status" value="1"/>
</dbReference>
<dbReference type="OrthoDB" id="346907at2759"/>
<dbReference type="PROSITE" id="PS50011">
    <property type="entry name" value="PROTEIN_KINASE_DOM"/>
    <property type="match status" value="1"/>
</dbReference>
<feature type="domain" description="Protein kinase" evidence="2">
    <location>
        <begin position="294"/>
        <end position="575"/>
    </location>
</feature>
<dbReference type="Pfam" id="PF07714">
    <property type="entry name" value="PK_Tyr_Ser-Thr"/>
    <property type="match status" value="1"/>
</dbReference>
<dbReference type="AlphaFoldDB" id="A0A8E2DIL0"/>
<gene>
    <name evidence="3" type="ORF">OBBRIDRAFT_758759</name>
</gene>
<dbReference type="SMART" id="SM00220">
    <property type="entry name" value="S_TKc"/>
    <property type="match status" value="1"/>
</dbReference>
<dbReference type="InterPro" id="IPR001245">
    <property type="entry name" value="Ser-Thr/Tyr_kinase_cat_dom"/>
</dbReference>
<organism evidence="3 4">
    <name type="scientific">Obba rivulosa</name>
    <dbReference type="NCBI Taxonomy" id="1052685"/>
    <lineage>
        <taxon>Eukaryota</taxon>
        <taxon>Fungi</taxon>
        <taxon>Dikarya</taxon>
        <taxon>Basidiomycota</taxon>
        <taxon>Agaricomycotina</taxon>
        <taxon>Agaricomycetes</taxon>
        <taxon>Polyporales</taxon>
        <taxon>Gelatoporiaceae</taxon>
        <taxon>Obba</taxon>
    </lineage>
</organism>
<reference evidence="3 4" key="1">
    <citation type="submission" date="2016-07" db="EMBL/GenBank/DDBJ databases">
        <title>Draft genome of the white-rot fungus Obba rivulosa 3A-2.</title>
        <authorList>
            <consortium name="DOE Joint Genome Institute"/>
            <person name="Miettinen O."/>
            <person name="Riley R."/>
            <person name="Acob R."/>
            <person name="Barry K."/>
            <person name="Cullen D."/>
            <person name="De Vries R."/>
            <person name="Hainaut M."/>
            <person name="Hatakka A."/>
            <person name="Henrissat B."/>
            <person name="Hilden K."/>
            <person name="Kuo R."/>
            <person name="Labutti K."/>
            <person name="Lipzen A."/>
            <person name="Makela M.R."/>
            <person name="Sandor L."/>
            <person name="Spatafora J.W."/>
            <person name="Grigoriev I.V."/>
            <person name="Hibbett D.S."/>
        </authorList>
    </citation>
    <scope>NUCLEOTIDE SEQUENCE [LARGE SCALE GENOMIC DNA]</scope>
    <source>
        <strain evidence="3 4">3A-2</strain>
    </source>
</reference>
<dbReference type="EMBL" id="KV722462">
    <property type="protein sequence ID" value="OCH88106.1"/>
    <property type="molecule type" value="Genomic_DNA"/>
</dbReference>